<dbReference type="GO" id="GO:0004519">
    <property type="term" value="F:endonuclease activity"/>
    <property type="evidence" value="ECO:0007669"/>
    <property type="project" value="UniProtKB-KW"/>
</dbReference>
<keyword evidence="4" id="KW-0862">Zinc</keyword>
<feature type="domain" description="Cas12f1-like TNB" evidence="8">
    <location>
        <begin position="320"/>
        <end position="389"/>
    </location>
</feature>
<dbReference type="RefSeq" id="WP_305999376.1">
    <property type="nucleotide sequence ID" value="NZ_JASNFN010000008.1"/>
</dbReference>
<name>A0ABT9IAV7_9ACTN</name>
<keyword evidence="11" id="KW-1185">Reference proteome</keyword>
<dbReference type="Pfam" id="PF01385">
    <property type="entry name" value="OrfB_IS605"/>
    <property type="match status" value="1"/>
</dbReference>
<dbReference type="Pfam" id="PF07282">
    <property type="entry name" value="Cas12f1-like_TNB"/>
    <property type="match status" value="1"/>
</dbReference>
<evidence type="ECO:0000256" key="4">
    <source>
        <dbReference type="ARBA" id="ARBA00022833"/>
    </source>
</evidence>
<keyword evidence="5" id="KW-0238">DNA-binding</keyword>
<keyword evidence="10" id="KW-0540">Nuclease</keyword>
<evidence type="ECO:0000259" key="9">
    <source>
        <dbReference type="Pfam" id="PF12323"/>
    </source>
</evidence>
<organism evidence="10 11">
    <name type="scientific">Blastococcus carthaginiensis</name>
    <dbReference type="NCBI Taxonomy" id="3050034"/>
    <lineage>
        <taxon>Bacteria</taxon>
        <taxon>Bacillati</taxon>
        <taxon>Actinomycetota</taxon>
        <taxon>Actinomycetes</taxon>
        <taxon>Geodermatophilales</taxon>
        <taxon>Geodermatophilaceae</taxon>
        <taxon>Blastococcus</taxon>
    </lineage>
</organism>
<proteinExistence type="inferred from homology"/>
<gene>
    <name evidence="10" type="ORF">QOZ88_08600</name>
</gene>
<dbReference type="Proteomes" id="UP001233673">
    <property type="component" value="Unassembled WGS sequence"/>
</dbReference>
<comment type="similarity">
    <text evidence="1">In the C-terminal section; belongs to the transposase 35 family.</text>
</comment>
<comment type="caution">
    <text evidence="10">The sequence shown here is derived from an EMBL/GenBank/DDBJ whole genome shotgun (WGS) entry which is preliminary data.</text>
</comment>
<evidence type="ECO:0000256" key="1">
    <source>
        <dbReference type="ARBA" id="ARBA00008761"/>
    </source>
</evidence>
<keyword evidence="3" id="KW-0479">Metal-binding</keyword>
<dbReference type="NCBIfam" id="NF040570">
    <property type="entry name" value="guided_TnpB"/>
    <property type="match status" value="1"/>
</dbReference>
<reference evidence="11" key="1">
    <citation type="submission" date="2023-05" db="EMBL/GenBank/DDBJ databases">
        <title>Draft genome of Pseudofrankia sp. BMG5.37.</title>
        <authorList>
            <person name="Gtari M."/>
            <person name="Ghodhbane F."/>
            <person name="Sbissi I."/>
        </authorList>
    </citation>
    <scope>NUCLEOTIDE SEQUENCE [LARGE SCALE GENOMIC DNA]</scope>
    <source>
        <strain evidence="11">BMG 814</strain>
    </source>
</reference>
<dbReference type="EMBL" id="JASNFN010000008">
    <property type="protein sequence ID" value="MDP5182699.1"/>
    <property type="molecule type" value="Genomic_DNA"/>
</dbReference>
<sequence>MSHGAVRVRLDVTDVQAGMMLRAAGARRFAWNWAVAKVRANADQWAAEATYGIDKPHRVRPLSFFTLAKRWTAEKPAVAPWAGEHSTWTFRYAIRDAANAHQAFLAGKRRFPRFKSRHRDRARFTVRDGLALEAGRVRLAKYGWVRITAACPQQAKLRRLLRRGHAALQHITVARHSDGHWYATVNFDRQVRVPAEQRPSPVGPVVGVDRGVKTAAVVATADAALVAELPASRALRDRLRQVKHLQRALSRASKGSANRRKAVARLGRAHARAAAVRAEALHGFTAKLAREHGAVVVEELATANLMRNRHLAAAIGDQGWAELARQLTYKTARRGGQCIVVDRWFASSKTCSACGAVRPKLTLAERTYRCGNGACGHVADRDVNAAANLAAWGEHTLGICPCVTQAGDRHPSGPTAEQARHACGGWVSGPALRAAPVPPDEAGTSRPPVSVA</sequence>
<dbReference type="InterPro" id="IPR001959">
    <property type="entry name" value="Transposase"/>
</dbReference>
<evidence type="ECO:0000259" key="8">
    <source>
        <dbReference type="Pfam" id="PF07282"/>
    </source>
</evidence>
<evidence type="ECO:0000256" key="3">
    <source>
        <dbReference type="ARBA" id="ARBA00022723"/>
    </source>
</evidence>
<feature type="domain" description="Probable transposase IS891/IS1136/IS1341" evidence="7">
    <location>
        <begin position="191"/>
        <end position="308"/>
    </location>
</feature>
<keyword evidence="10" id="KW-0255">Endonuclease</keyword>
<evidence type="ECO:0000256" key="6">
    <source>
        <dbReference type="ARBA" id="ARBA00023172"/>
    </source>
</evidence>
<accession>A0ABT9IAV7</accession>
<evidence type="ECO:0000313" key="11">
    <source>
        <dbReference type="Proteomes" id="UP001233673"/>
    </source>
</evidence>
<keyword evidence="2" id="KW-0815">Transposition</keyword>
<dbReference type="InterPro" id="IPR021027">
    <property type="entry name" value="Transposase_put_HTH"/>
</dbReference>
<dbReference type="InterPro" id="IPR010095">
    <property type="entry name" value="Cas12f1-like_TNB"/>
</dbReference>
<keyword evidence="10" id="KW-0378">Hydrolase</keyword>
<keyword evidence="6" id="KW-0233">DNA recombination</keyword>
<feature type="domain" description="Transposase putative helix-turn-helix" evidence="9">
    <location>
        <begin position="5"/>
        <end position="37"/>
    </location>
</feature>
<dbReference type="Pfam" id="PF12323">
    <property type="entry name" value="HTH_OrfB_IS605"/>
    <property type="match status" value="1"/>
</dbReference>
<evidence type="ECO:0000313" key="10">
    <source>
        <dbReference type="EMBL" id="MDP5182699.1"/>
    </source>
</evidence>
<evidence type="ECO:0000256" key="5">
    <source>
        <dbReference type="ARBA" id="ARBA00023125"/>
    </source>
</evidence>
<evidence type="ECO:0000256" key="2">
    <source>
        <dbReference type="ARBA" id="ARBA00022578"/>
    </source>
</evidence>
<protein>
    <submittedName>
        <fullName evidence="10">RNA-guided endonuclease TnpB family protein</fullName>
    </submittedName>
</protein>
<evidence type="ECO:0000259" key="7">
    <source>
        <dbReference type="Pfam" id="PF01385"/>
    </source>
</evidence>